<evidence type="ECO:0000256" key="4">
    <source>
        <dbReference type="ARBA" id="ARBA00007947"/>
    </source>
</evidence>
<evidence type="ECO:0000256" key="2">
    <source>
        <dbReference type="ARBA" id="ARBA00005208"/>
    </source>
</evidence>
<dbReference type="RefSeq" id="WP_092704481.1">
    <property type="nucleotide sequence ID" value="NZ_FNFC01000017.1"/>
</dbReference>
<dbReference type="GO" id="GO:0006048">
    <property type="term" value="P:UDP-N-acetylglucosamine biosynthetic process"/>
    <property type="evidence" value="ECO:0007669"/>
    <property type="project" value="UniProtKB-UniPathway"/>
</dbReference>
<evidence type="ECO:0000256" key="9">
    <source>
        <dbReference type="ARBA" id="ARBA00022695"/>
    </source>
</evidence>
<evidence type="ECO:0000256" key="11">
    <source>
        <dbReference type="ARBA" id="ARBA00023315"/>
    </source>
</evidence>
<evidence type="ECO:0000256" key="8">
    <source>
        <dbReference type="ARBA" id="ARBA00022679"/>
    </source>
</evidence>
<dbReference type="InterPro" id="IPR056729">
    <property type="entry name" value="GMPPB_C"/>
</dbReference>
<dbReference type="CDD" id="cd04181">
    <property type="entry name" value="NTP_transferase"/>
    <property type="match status" value="1"/>
</dbReference>
<proteinExistence type="inferred from homology"/>
<organism evidence="16 17">
    <name type="scientific">Halovenus aranensis</name>
    <dbReference type="NCBI Taxonomy" id="890420"/>
    <lineage>
        <taxon>Archaea</taxon>
        <taxon>Methanobacteriati</taxon>
        <taxon>Methanobacteriota</taxon>
        <taxon>Stenosarchaea group</taxon>
        <taxon>Halobacteria</taxon>
        <taxon>Halobacteriales</taxon>
        <taxon>Haloarculaceae</taxon>
        <taxon>Halovenus</taxon>
    </lineage>
</organism>
<dbReference type="Gene3D" id="2.160.10.10">
    <property type="entry name" value="Hexapeptide repeat proteins"/>
    <property type="match status" value="1"/>
</dbReference>
<dbReference type="EC" id="2.3.1.157" evidence="5"/>
<dbReference type="PANTHER" id="PTHR43584">
    <property type="entry name" value="NUCLEOTIDYL TRANSFERASE"/>
    <property type="match status" value="1"/>
</dbReference>
<dbReference type="InterPro" id="IPR029044">
    <property type="entry name" value="Nucleotide-diphossugar_trans"/>
</dbReference>
<protein>
    <recommendedName>
        <fullName evidence="7">Bifunctional protein GlmU</fullName>
        <ecNumber evidence="5">2.3.1.157</ecNumber>
        <ecNumber evidence="6">2.7.7.23</ecNumber>
    </recommendedName>
</protein>
<evidence type="ECO:0000256" key="1">
    <source>
        <dbReference type="ARBA" id="ARBA00005166"/>
    </source>
</evidence>
<dbReference type="SUPFAM" id="SSF53448">
    <property type="entry name" value="Nucleotide-diphospho-sugar transferases"/>
    <property type="match status" value="1"/>
</dbReference>
<dbReference type="GO" id="GO:0003977">
    <property type="term" value="F:UDP-N-acetylglucosamine diphosphorylase activity"/>
    <property type="evidence" value="ECO:0007669"/>
    <property type="project" value="UniProtKB-EC"/>
</dbReference>
<evidence type="ECO:0000256" key="5">
    <source>
        <dbReference type="ARBA" id="ARBA00012225"/>
    </source>
</evidence>
<evidence type="ECO:0000313" key="16">
    <source>
        <dbReference type="EMBL" id="SDK09270.1"/>
    </source>
</evidence>
<dbReference type="Pfam" id="PF25087">
    <property type="entry name" value="GMPPB_C"/>
    <property type="match status" value="1"/>
</dbReference>
<dbReference type="NCBIfam" id="TIGR03992">
    <property type="entry name" value="Arch_glmU"/>
    <property type="match status" value="1"/>
</dbReference>
<feature type="domain" description="Nucleotidyl transferase" evidence="14">
    <location>
        <begin position="6"/>
        <end position="229"/>
    </location>
</feature>
<evidence type="ECO:0000256" key="10">
    <source>
        <dbReference type="ARBA" id="ARBA00023268"/>
    </source>
</evidence>
<dbReference type="Gene3D" id="3.90.550.10">
    <property type="entry name" value="Spore Coat Polysaccharide Biosynthesis Protein SpsA, Chain A"/>
    <property type="match status" value="1"/>
</dbReference>
<evidence type="ECO:0000256" key="7">
    <source>
        <dbReference type="ARBA" id="ARBA00013414"/>
    </source>
</evidence>
<evidence type="ECO:0000259" key="14">
    <source>
        <dbReference type="Pfam" id="PF00483"/>
    </source>
</evidence>
<dbReference type="InterPro" id="IPR005835">
    <property type="entry name" value="NTP_transferase_dom"/>
</dbReference>
<keyword evidence="11" id="KW-0012">Acyltransferase</keyword>
<comment type="pathway">
    <text evidence="2">Nucleotide-sugar biosynthesis; UDP-N-acetyl-alpha-D-glucosamine biosynthesis; UDP-N-acetyl-alpha-D-glucosamine from N-acetyl-alpha-D-glucosamine 1-phosphate: step 1/1.</text>
</comment>
<comment type="similarity">
    <text evidence="4">In the N-terminal section; belongs to the N-acetylglucosamine-1-phosphate uridyltransferase family.</text>
</comment>
<evidence type="ECO:0000256" key="13">
    <source>
        <dbReference type="ARBA" id="ARBA00048493"/>
    </source>
</evidence>
<dbReference type="InterPro" id="IPR023915">
    <property type="entry name" value="Bifunctiontional_GlmU_arc-type"/>
</dbReference>
<dbReference type="InterPro" id="IPR011004">
    <property type="entry name" value="Trimer_LpxA-like_sf"/>
</dbReference>
<evidence type="ECO:0000256" key="3">
    <source>
        <dbReference type="ARBA" id="ARBA00007707"/>
    </source>
</evidence>
<sequence length="395" mass="41996">MNISTAVVLAAGEGTRLRPLTHNRPKPMLPAADQPILQHVLDALVEAGMQEIILVVGYRKERVQEHFGSHYRSTPLTYVTQDKQLGSGHALLQARTAVDGPHVVVNGDKLIDGGSVSRVVDAFDDDTISMAVVDRSNASQYGVVKLDGEQVTELQEKPDTDEHRLINAGVYAFSAEMFETIEETPRRDGELILSDAITEQIGHGDVRAVRIDGLWADATYPWDLLHVANEVFERGRVGTTTQDDGLWVDEDASVHETAVLQPPVVVGPDCEVGPSAVVGPNVSLAENTTIGANVTLERAVIDSDCRIGHGSTVVDAVLGQDVDLGVNVTVPGGPGDVRVGNEMFESQRLGAVLADRVRAVGNVAFEPGTLVGTGASIETGATVDGLVGAQTEVVR</sequence>
<evidence type="ECO:0000256" key="6">
    <source>
        <dbReference type="ARBA" id="ARBA00012457"/>
    </source>
</evidence>
<feature type="domain" description="Mannose-1-phosphate guanyltransferase C-terminal" evidence="15">
    <location>
        <begin position="263"/>
        <end position="358"/>
    </location>
</feature>
<accession>A0A1G8Z4X6</accession>
<dbReference type="STRING" id="890420.SAMN05216226_11760"/>
<dbReference type="InterPro" id="IPR050065">
    <property type="entry name" value="GlmU-like"/>
</dbReference>
<reference evidence="16 17" key="1">
    <citation type="submission" date="2016-10" db="EMBL/GenBank/DDBJ databases">
        <authorList>
            <person name="de Groot N.N."/>
        </authorList>
    </citation>
    <scope>NUCLEOTIDE SEQUENCE [LARGE SCALE GENOMIC DNA]</scope>
    <source>
        <strain evidence="16 17">IBRC-M10015</strain>
    </source>
</reference>
<name>A0A1G8Z4X6_9EURY</name>
<dbReference type="Proteomes" id="UP000198856">
    <property type="component" value="Unassembled WGS sequence"/>
</dbReference>
<dbReference type="Pfam" id="PF00483">
    <property type="entry name" value="NTP_transferase"/>
    <property type="match status" value="1"/>
</dbReference>
<dbReference type="EMBL" id="FNFC01000017">
    <property type="protein sequence ID" value="SDK09270.1"/>
    <property type="molecule type" value="Genomic_DNA"/>
</dbReference>
<keyword evidence="8 16" id="KW-0808">Transferase</keyword>
<evidence type="ECO:0000313" key="17">
    <source>
        <dbReference type="Proteomes" id="UP000198856"/>
    </source>
</evidence>
<dbReference type="PANTHER" id="PTHR43584:SF8">
    <property type="entry name" value="N-ACETYLMURAMATE ALPHA-1-PHOSPHATE URIDYLYLTRANSFERASE"/>
    <property type="match status" value="1"/>
</dbReference>
<evidence type="ECO:0000256" key="12">
    <source>
        <dbReference type="ARBA" id="ARBA00048247"/>
    </source>
</evidence>
<comment type="similarity">
    <text evidence="3">In the C-terminal section; belongs to the transferase hexapeptide repeat family.</text>
</comment>
<keyword evidence="17" id="KW-1185">Reference proteome</keyword>
<dbReference type="EC" id="2.7.7.23" evidence="6"/>
<dbReference type="PROSITE" id="PS00101">
    <property type="entry name" value="HEXAPEP_TRANSFERASES"/>
    <property type="match status" value="1"/>
</dbReference>
<dbReference type="InterPro" id="IPR018357">
    <property type="entry name" value="Hexapep_transf_CS"/>
</dbReference>
<dbReference type="OrthoDB" id="15372at2157"/>
<dbReference type="AlphaFoldDB" id="A0A1G8Z4X6"/>
<comment type="catalytic activity">
    <reaction evidence="12">
        <text>alpha-D-glucosamine 1-phosphate + acetyl-CoA = N-acetyl-alpha-D-glucosamine 1-phosphate + CoA + H(+)</text>
        <dbReference type="Rhea" id="RHEA:13725"/>
        <dbReference type="ChEBI" id="CHEBI:15378"/>
        <dbReference type="ChEBI" id="CHEBI:57287"/>
        <dbReference type="ChEBI" id="CHEBI:57288"/>
        <dbReference type="ChEBI" id="CHEBI:57776"/>
        <dbReference type="ChEBI" id="CHEBI:58516"/>
        <dbReference type="EC" id="2.3.1.157"/>
    </reaction>
</comment>
<keyword evidence="10" id="KW-0511">Multifunctional enzyme</keyword>
<dbReference type="UniPathway" id="UPA00113">
    <property type="reaction ID" value="UER00532"/>
</dbReference>
<comment type="pathway">
    <text evidence="1">Nucleotide-sugar biosynthesis; UDP-N-acetyl-alpha-D-glucosamine biosynthesis; N-acetyl-alpha-D-glucosamine 1-phosphate from alpha-D-glucosamine 6-phosphate (route II): step 2/2.</text>
</comment>
<evidence type="ECO:0000259" key="15">
    <source>
        <dbReference type="Pfam" id="PF25087"/>
    </source>
</evidence>
<keyword evidence="9" id="KW-0548">Nucleotidyltransferase</keyword>
<dbReference type="SUPFAM" id="SSF51161">
    <property type="entry name" value="Trimeric LpxA-like enzymes"/>
    <property type="match status" value="1"/>
</dbReference>
<gene>
    <name evidence="16" type="ORF">SAMN05216226_11760</name>
</gene>
<comment type="catalytic activity">
    <reaction evidence="13">
        <text>N-acetyl-alpha-D-glucosamine 1-phosphate + UTP + H(+) = UDP-N-acetyl-alpha-D-glucosamine + diphosphate</text>
        <dbReference type="Rhea" id="RHEA:13509"/>
        <dbReference type="ChEBI" id="CHEBI:15378"/>
        <dbReference type="ChEBI" id="CHEBI:33019"/>
        <dbReference type="ChEBI" id="CHEBI:46398"/>
        <dbReference type="ChEBI" id="CHEBI:57705"/>
        <dbReference type="ChEBI" id="CHEBI:57776"/>
        <dbReference type="EC" id="2.7.7.23"/>
    </reaction>
</comment>
<dbReference type="GO" id="GO:0019134">
    <property type="term" value="F:glucosamine-1-phosphate N-acetyltransferase activity"/>
    <property type="evidence" value="ECO:0007669"/>
    <property type="project" value="UniProtKB-EC"/>
</dbReference>